<accession>A0A9Q8ZHE5</accession>
<protein>
    <recommendedName>
        <fullName evidence="6">Lipase-like C-terminal domain-containing protein</fullName>
    </recommendedName>
</protein>
<proteinExistence type="predicted"/>
<organism evidence="7 8">
    <name type="scientific">Curvularia clavata</name>
    <dbReference type="NCBI Taxonomy" id="95742"/>
    <lineage>
        <taxon>Eukaryota</taxon>
        <taxon>Fungi</taxon>
        <taxon>Dikarya</taxon>
        <taxon>Ascomycota</taxon>
        <taxon>Pezizomycotina</taxon>
        <taxon>Dothideomycetes</taxon>
        <taxon>Pleosporomycetidae</taxon>
        <taxon>Pleosporales</taxon>
        <taxon>Pleosporineae</taxon>
        <taxon>Pleosporaceae</taxon>
        <taxon>Curvularia</taxon>
    </lineage>
</organism>
<dbReference type="Gene3D" id="3.40.50.1820">
    <property type="entry name" value="alpha/beta hydrolase"/>
    <property type="match status" value="1"/>
</dbReference>
<name>A0A9Q8ZHE5_CURCL</name>
<keyword evidence="8" id="KW-1185">Reference proteome</keyword>
<reference evidence="7" key="1">
    <citation type="submission" date="2021-12" db="EMBL/GenBank/DDBJ databases">
        <title>Curvularia clavata genome.</title>
        <authorList>
            <person name="Cao Y."/>
        </authorList>
    </citation>
    <scope>NUCLEOTIDE SEQUENCE</scope>
    <source>
        <strain evidence="7">Yc1106</strain>
    </source>
</reference>
<dbReference type="GO" id="GO:0016787">
    <property type="term" value="F:hydrolase activity"/>
    <property type="evidence" value="ECO:0007669"/>
    <property type="project" value="UniProtKB-KW"/>
</dbReference>
<evidence type="ECO:0000256" key="4">
    <source>
        <dbReference type="ARBA" id="ARBA00022801"/>
    </source>
</evidence>
<dbReference type="EMBL" id="CP089281">
    <property type="protein sequence ID" value="USP82245.1"/>
    <property type="molecule type" value="Genomic_DNA"/>
</dbReference>
<evidence type="ECO:0000256" key="2">
    <source>
        <dbReference type="ARBA" id="ARBA00022525"/>
    </source>
</evidence>
<evidence type="ECO:0000256" key="1">
    <source>
        <dbReference type="ARBA" id="ARBA00004613"/>
    </source>
</evidence>
<dbReference type="InterPro" id="IPR056304">
    <property type="entry name" value="Lip-like_C"/>
</dbReference>
<dbReference type="GO" id="GO:0006629">
    <property type="term" value="P:lipid metabolic process"/>
    <property type="evidence" value="ECO:0007669"/>
    <property type="project" value="UniProtKB-KW"/>
</dbReference>
<keyword evidence="4" id="KW-0378">Hydrolase</keyword>
<dbReference type="PANTHER" id="PTHR34043">
    <property type="entry name" value="ALPHA/BETA-HYDROLASES SUPERFAMILY PROTEIN"/>
    <property type="match status" value="1"/>
</dbReference>
<evidence type="ECO:0000256" key="3">
    <source>
        <dbReference type="ARBA" id="ARBA00022729"/>
    </source>
</evidence>
<dbReference type="InterPro" id="IPR029058">
    <property type="entry name" value="AB_hydrolase_fold"/>
</dbReference>
<dbReference type="PANTHER" id="PTHR34043:SF3">
    <property type="entry name" value="ALPHA_BETA-HYDROLASES SUPERFAMILY PROTEIN"/>
    <property type="match status" value="1"/>
</dbReference>
<dbReference type="OrthoDB" id="206848at2759"/>
<evidence type="ECO:0000313" key="8">
    <source>
        <dbReference type="Proteomes" id="UP001056012"/>
    </source>
</evidence>
<comment type="subcellular location">
    <subcellularLocation>
        <location evidence="1">Secreted</location>
    </subcellularLocation>
</comment>
<keyword evidence="5" id="KW-0443">Lipid metabolism</keyword>
<dbReference type="Proteomes" id="UP001056012">
    <property type="component" value="Chromosome 8"/>
</dbReference>
<dbReference type="AlphaFoldDB" id="A0A9Q8ZHE5"/>
<dbReference type="SUPFAM" id="SSF53474">
    <property type="entry name" value="alpha/beta-Hydrolases"/>
    <property type="match status" value="1"/>
</dbReference>
<dbReference type="GO" id="GO:0005576">
    <property type="term" value="C:extracellular region"/>
    <property type="evidence" value="ECO:0007669"/>
    <property type="project" value="UniProtKB-SubCell"/>
</dbReference>
<evidence type="ECO:0000256" key="5">
    <source>
        <dbReference type="ARBA" id="ARBA00023098"/>
    </source>
</evidence>
<gene>
    <name evidence="7" type="ORF">yc1106_09519</name>
</gene>
<feature type="domain" description="Lipase-like C-terminal" evidence="6">
    <location>
        <begin position="51"/>
        <end position="242"/>
    </location>
</feature>
<evidence type="ECO:0000259" key="6">
    <source>
        <dbReference type="Pfam" id="PF24708"/>
    </source>
</evidence>
<evidence type="ECO:0000313" key="7">
    <source>
        <dbReference type="EMBL" id="USP82245.1"/>
    </source>
</evidence>
<dbReference type="VEuPathDB" id="FungiDB:yc1106_09519"/>
<keyword evidence="3" id="KW-0732">Signal</keyword>
<dbReference type="Pfam" id="PF24708">
    <property type="entry name" value="Lip_C"/>
    <property type="match status" value="1"/>
</dbReference>
<sequence>MFDLPGVPPTLIPINLGNNHPSPDPAAMATAQTWRAVLYNSPANPLPTPWQWSAANRVNFICHSQGGTTIRYLIELLTGTNTPDLPQFLGVNRQPWIKTVVTLGTPHKGTTVTDVDIFASTGLDPLIDFITSCSFQSRPERIYDLHLDHWGFCRRPTDTDYQVMRARIAPVVRVWWIGRNNGLYDNSLRGAMDLALFAPLPSPHTYYFTMSFCATNEFPEDETLTAEEVNDFLRLFPGDNIINSGGVLGRIVAFAAPLVARPLQRVGILPSLQAFLGWVTNVASNHLQGLGYNYRIPGPGTQIPRPDMLPAIAFPSYVMGGLNIPTGVNINITSQSFRRNDGIVNTASMDGPDQTLINNGSFAAHFATPGAQGIHGRYWHMGENTTIDHADQIGVFTNATTLAEIKVMYLLFAELGDRLP</sequence>
<keyword evidence="2" id="KW-0964">Secreted</keyword>